<dbReference type="RefSeq" id="XP_064665805.1">
    <property type="nucleotide sequence ID" value="XM_064809679.1"/>
</dbReference>
<feature type="domain" description="B30.2/SPRY" evidence="1">
    <location>
        <begin position="1"/>
        <end position="147"/>
    </location>
</feature>
<dbReference type="InterPro" id="IPR050618">
    <property type="entry name" value="Ubq-SigPath_Reg"/>
</dbReference>
<dbReference type="InterPro" id="IPR003877">
    <property type="entry name" value="SPRY_dom"/>
</dbReference>
<proteinExistence type="predicted"/>
<comment type="caution">
    <text evidence="2">The sequence shown here is derived from an EMBL/GenBank/DDBJ whole genome shotgun (WGS) entry which is preliminary data.</text>
</comment>
<keyword evidence="3" id="KW-1185">Reference proteome</keyword>
<dbReference type="InterPro" id="IPR043136">
    <property type="entry name" value="B30.2/SPRY_sf"/>
</dbReference>
<dbReference type="PROSITE" id="PS50188">
    <property type="entry name" value="B302_SPRY"/>
    <property type="match status" value="1"/>
</dbReference>
<protein>
    <recommendedName>
        <fullName evidence="1">B30.2/SPRY domain-containing protein</fullName>
    </recommendedName>
</protein>
<evidence type="ECO:0000259" key="1">
    <source>
        <dbReference type="PROSITE" id="PS50188"/>
    </source>
</evidence>
<sequence>MADHPIPLGELYYFEVKIIKDSESREVGIGFCRKNYYNRWFPGWGPGSWGYHGDDGNFFVEQVPGYPPSADFGPSGEYGENDVVGCGFNAQKGFGFVVRNGKRLEFDSGCLRRDSLMKGKMYPCIGMKVDAYGIGLVIEVNFIGPYLYKLPDDLDCQ</sequence>
<name>A0AAN6T7P4_9PEZI</name>
<dbReference type="AlphaFoldDB" id="A0AAN6T7P4"/>
<dbReference type="Proteomes" id="UP001302812">
    <property type="component" value="Unassembled WGS sequence"/>
</dbReference>
<dbReference type="Pfam" id="PF00622">
    <property type="entry name" value="SPRY"/>
    <property type="match status" value="1"/>
</dbReference>
<accession>A0AAN6T7P4</accession>
<dbReference type="InterPro" id="IPR001870">
    <property type="entry name" value="B30.2/SPRY"/>
</dbReference>
<dbReference type="CDD" id="cd12885">
    <property type="entry name" value="SPRY_RanBP_like"/>
    <property type="match status" value="1"/>
</dbReference>
<evidence type="ECO:0000313" key="3">
    <source>
        <dbReference type="Proteomes" id="UP001302812"/>
    </source>
</evidence>
<dbReference type="InterPro" id="IPR013320">
    <property type="entry name" value="ConA-like_dom_sf"/>
</dbReference>
<dbReference type="Gene3D" id="2.60.120.920">
    <property type="match status" value="1"/>
</dbReference>
<reference evidence="2" key="2">
    <citation type="submission" date="2023-05" db="EMBL/GenBank/DDBJ databases">
        <authorList>
            <consortium name="Lawrence Berkeley National Laboratory"/>
            <person name="Steindorff A."/>
            <person name="Hensen N."/>
            <person name="Bonometti L."/>
            <person name="Westerberg I."/>
            <person name="Brannstrom I.O."/>
            <person name="Guillou S."/>
            <person name="Cros-Aarteil S."/>
            <person name="Calhoun S."/>
            <person name="Haridas S."/>
            <person name="Kuo A."/>
            <person name="Mondo S."/>
            <person name="Pangilinan J."/>
            <person name="Riley R."/>
            <person name="Labutti K."/>
            <person name="Andreopoulos B."/>
            <person name="Lipzen A."/>
            <person name="Chen C."/>
            <person name="Yanf M."/>
            <person name="Daum C."/>
            <person name="Ng V."/>
            <person name="Clum A."/>
            <person name="Ohm R."/>
            <person name="Martin F."/>
            <person name="Silar P."/>
            <person name="Natvig D."/>
            <person name="Lalanne C."/>
            <person name="Gautier V."/>
            <person name="Ament-Velasquez S.L."/>
            <person name="Kruys A."/>
            <person name="Hutchinson M.I."/>
            <person name="Powell A.J."/>
            <person name="Barry K."/>
            <person name="Miller A.N."/>
            <person name="Grigoriev I.V."/>
            <person name="Debuchy R."/>
            <person name="Gladieux P."/>
            <person name="Thoren M.H."/>
            <person name="Johannesson H."/>
        </authorList>
    </citation>
    <scope>NUCLEOTIDE SEQUENCE</scope>
    <source>
        <strain evidence="2">CBS 508.74</strain>
    </source>
</reference>
<dbReference type="GeneID" id="89933803"/>
<dbReference type="PANTHER" id="PTHR12864">
    <property type="entry name" value="RAN BINDING PROTEIN 9-RELATED"/>
    <property type="match status" value="1"/>
</dbReference>
<organism evidence="2 3">
    <name type="scientific">Canariomyces notabilis</name>
    <dbReference type="NCBI Taxonomy" id="2074819"/>
    <lineage>
        <taxon>Eukaryota</taxon>
        <taxon>Fungi</taxon>
        <taxon>Dikarya</taxon>
        <taxon>Ascomycota</taxon>
        <taxon>Pezizomycotina</taxon>
        <taxon>Sordariomycetes</taxon>
        <taxon>Sordariomycetidae</taxon>
        <taxon>Sordariales</taxon>
        <taxon>Chaetomiaceae</taxon>
        <taxon>Canariomyces</taxon>
    </lineage>
</organism>
<dbReference type="SUPFAM" id="SSF49899">
    <property type="entry name" value="Concanavalin A-like lectins/glucanases"/>
    <property type="match status" value="1"/>
</dbReference>
<dbReference type="InterPro" id="IPR044736">
    <property type="entry name" value="Gid1/RanBPM/SPLA_SPRY"/>
</dbReference>
<dbReference type="EMBL" id="MU853365">
    <property type="protein sequence ID" value="KAK4108235.1"/>
    <property type="molecule type" value="Genomic_DNA"/>
</dbReference>
<gene>
    <name evidence="2" type="ORF">N656DRAFT_448545</name>
</gene>
<evidence type="ECO:0000313" key="2">
    <source>
        <dbReference type="EMBL" id="KAK4108235.1"/>
    </source>
</evidence>
<reference evidence="2" key="1">
    <citation type="journal article" date="2023" name="Mol. Phylogenet. Evol.">
        <title>Genome-scale phylogeny and comparative genomics of the fungal order Sordariales.</title>
        <authorList>
            <person name="Hensen N."/>
            <person name="Bonometti L."/>
            <person name="Westerberg I."/>
            <person name="Brannstrom I.O."/>
            <person name="Guillou S."/>
            <person name="Cros-Aarteil S."/>
            <person name="Calhoun S."/>
            <person name="Haridas S."/>
            <person name="Kuo A."/>
            <person name="Mondo S."/>
            <person name="Pangilinan J."/>
            <person name="Riley R."/>
            <person name="LaButti K."/>
            <person name="Andreopoulos B."/>
            <person name="Lipzen A."/>
            <person name="Chen C."/>
            <person name="Yan M."/>
            <person name="Daum C."/>
            <person name="Ng V."/>
            <person name="Clum A."/>
            <person name="Steindorff A."/>
            <person name="Ohm R.A."/>
            <person name="Martin F."/>
            <person name="Silar P."/>
            <person name="Natvig D.O."/>
            <person name="Lalanne C."/>
            <person name="Gautier V."/>
            <person name="Ament-Velasquez S.L."/>
            <person name="Kruys A."/>
            <person name="Hutchinson M.I."/>
            <person name="Powell A.J."/>
            <person name="Barry K."/>
            <person name="Miller A.N."/>
            <person name="Grigoriev I.V."/>
            <person name="Debuchy R."/>
            <person name="Gladieux P."/>
            <person name="Hiltunen Thoren M."/>
            <person name="Johannesson H."/>
        </authorList>
    </citation>
    <scope>NUCLEOTIDE SEQUENCE</scope>
    <source>
        <strain evidence="2">CBS 508.74</strain>
    </source>
</reference>